<feature type="binding site" evidence="11">
    <location>
        <position position="309"/>
    </location>
    <ligand>
        <name>L-glutamine</name>
        <dbReference type="ChEBI" id="CHEBI:58359"/>
    </ligand>
</feature>
<comment type="caution">
    <text evidence="13">The sequence shown here is derived from an EMBL/GenBank/DDBJ whole genome shotgun (WGS) entry which is preliminary data.</text>
</comment>
<dbReference type="Pfam" id="PF00117">
    <property type="entry name" value="GATase"/>
    <property type="match status" value="2"/>
</dbReference>
<dbReference type="Proteomes" id="UP000824078">
    <property type="component" value="Unassembled WGS sequence"/>
</dbReference>
<dbReference type="CDD" id="cd01744">
    <property type="entry name" value="GATase1_CPSase"/>
    <property type="match status" value="1"/>
</dbReference>
<feature type="binding site" evidence="11">
    <location>
        <position position="55"/>
    </location>
    <ligand>
        <name>L-glutamine</name>
        <dbReference type="ChEBI" id="CHEBI:58359"/>
    </ligand>
</feature>
<evidence type="ECO:0000256" key="4">
    <source>
        <dbReference type="ARBA" id="ARBA00022598"/>
    </source>
</evidence>
<dbReference type="InterPro" id="IPR035686">
    <property type="entry name" value="CPSase_GATase1"/>
</dbReference>
<evidence type="ECO:0000256" key="3">
    <source>
        <dbReference type="ARBA" id="ARBA00007800"/>
    </source>
</evidence>
<evidence type="ECO:0000256" key="7">
    <source>
        <dbReference type="ARBA" id="ARBA00022962"/>
    </source>
</evidence>
<comment type="subunit">
    <text evidence="11">Composed of two chains; the small (or glutamine) chain promotes the hydrolysis of glutamine to ammonia, which is used by the large (or ammonia) chain to synthesize carbamoyl phosphate. Tetramer of heterodimers (alpha,beta)4.</text>
</comment>
<dbReference type="InterPro" id="IPR006274">
    <property type="entry name" value="CarbamoylP_synth_ssu"/>
</dbReference>
<dbReference type="Pfam" id="PF00988">
    <property type="entry name" value="CPSase_sm_chain"/>
    <property type="match status" value="1"/>
</dbReference>
<keyword evidence="4 11" id="KW-0436">Ligase</keyword>
<feature type="binding site" evidence="11">
    <location>
        <position position="242"/>
    </location>
    <ligand>
        <name>L-glutamine</name>
        <dbReference type="ChEBI" id="CHEBI:58359"/>
    </ligand>
</feature>
<evidence type="ECO:0000256" key="2">
    <source>
        <dbReference type="ARBA" id="ARBA00005077"/>
    </source>
</evidence>
<dbReference type="Gene3D" id="3.50.30.20">
    <property type="entry name" value="Carbamoyl-phosphate synthase small subunit, N-terminal domain"/>
    <property type="match status" value="1"/>
</dbReference>
<organism evidence="13 14">
    <name type="scientific">Candidatus Coprovicinus avistercoris</name>
    <dbReference type="NCBI Taxonomy" id="2840754"/>
    <lineage>
        <taxon>Bacteria</taxon>
        <taxon>Bacillati</taxon>
        <taxon>Actinomycetota</taxon>
        <taxon>Coriobacteriia</taxon>
        <taxon>Coriobacteriales</taxon>
        <taxon>Coriobacteriaceae</taxon>
        <taxon>Coriobacteriaceae incertae sedis</taxon>
        <taxon>Candidatus Coprovicinus</taxon>
    </lineage>
</organism>
<evidence type="ECO:0000256" key="11">
    <source>
        <dbReference type="HAMAP-Rule" id="MF_01209"/>
    </source>
</evidence>
<comment type="pathway">
    <text evidence="2 11">Amino-acid biosynthesis; L-arginine biosynthesis; carbamoyl phosphate from bicarbonate: step 1/1.</text>
</comment>
<evidence type="ECO:0000313" key="13">
    <source>
        <dbReference type="EMBL" id="HIU24786.1"/>
    </source>
</evidence>
<dbReference type="HAMAP" id="MF_01209">
    <property type="entry name" value="CPSase_S_chain"/>
    <property type="match status" value="1"/>
</dbReference>
<dbReference type="EC" id="6.3.5.5" evidence="11"/>
<keyword evidence="8 11" id="KW-0665">Pyrimidine biosynthesis</keyword>
<comment type="function">
    <text evidence="11">Small subunit of the glutamine-dependent carbamoyl phosphate synthetase (CPSase). CPSase catalyzes the formation of carbamoyl phosphate from the ammonia moiety of glutamine, carbonate, and phosphate donated by ATP, constituting the first step of 2 biosynthetic pathways, one leading to arginine and/or urea and the other to pyrimidine nucleotides. The small subunit (glutamine amidotransferase) binds and cleaves glutamine to supply the large subunit with the substrate ammonia.</text>
</comment>
<feature type="binding site" evidence="11">
    <location>
        <position position="312"/>
    </location>
    <ligand>
        <name>L-glutamine</name>
        <dbReference type="ChEBI" id="CHEBI:58359"/>
    </ligand>
</feature>
<reference evidence="13" key="1">
    <citation type="submission" date="2020-10" db="EMBL/GenBank/DDBJ databases">
        <authorList>
            <person name="Gilroy R."/>
        </authorList>
    </citation>
    <scope>NUCLEOTIDE SEQUENCE</scope>
    <source>
        <strain evidence="13">ChiHjej12B11-29160</strain>
    </source>
</reference>
<dbReference type="GO" id="GO:0004088">
    <property type="term" value="F:carbamoyl-phosphate synthase (glutamine-hydrolyzing) activity"/>
    <property type="evidence" value="ECO:0007669"/>
    <property type="project" value="UniProtKB-UniRule"/>
</dbReference>
<dbReference type="SMART" id="SM01097">
    <property type="entry name" value="CPSase_sm_chain"/>
    <property type="match status" value="1"/>
</dbReference>
<feature type="region of interest" description="CPSase" evidence="11">
    <location>
        <begin position="1"/>
        <end position="191"/>
    </location>
</feature>
<sequence>MNLLVDAGKRPRALLALENGLVLQGFSAGADGETFGEVVFNTSMTGYPEVISDPSYAGQIVALTYPQVGNYGVCEADLQSDTPALKGLIVHDMCYTPSNWQSDYALPTWLKKQGIVAIEGVDTRTITLAVRRAGAMRGAISTQDLDPESLLARVRESSFISDHNYVADVSRDHITTLPASSKENVQSDERHTVVVYNFGVKKSILKSLQSVGCEVQVVPWDTAPEDVLALRPDGVMLSNGPGDPRSVSELAEIAHALIGTVPLFGICLGNQALSLAAGAHIDKLPFGHHGGNEPVMNMLTNRVEITAQNHNYVPIFSSFGQLIPELSGGISEHPSDGDLRFWCKRHIAPVVQTKEFGRIRLTHINLNDGSLEGVQFLDQPAFSLQYHPEAAPGPHDALYAFDAFKALMRGEENYLACGERCK</sequence>
<feature type="active site" description="Nucleophile" evidence="11">
    <location>
        <position position="267"/>
    </location>
</feature>
<dbReference type="InterPro" id="IPR036480">
    <property type="entry name" value="CarbP_synth_ssu_N_sf"/>
</dbReference>
<comment type="similarity">
    <text evidence="3 11">Belongs to the CarA family.</text>
</comment>
<dbReference type="InterPro" id="IPR017926">
    <property type="entry name" value="GATASE"/>
</dbReference>
<dbReference type="InterPro" id="IPR002474">
    <property type="entry name" value="CarbamoylP_synth_ssu_N"/>
</dbReference>
<comment type="caution">
    <text evidence="11">Lacks conserved residue(s) required for the propagation of feature annotation.</text>
</comment>
<dbReference type="GO" id="GO:0006207">
    <property type="term" value="P:'de novo' pyrimidine nucleobase biosynthetic process"/>
    <property type="evidence" value="ECO:0007669"/>
    <property type="project" value="InterPro"/>
</dbReference>
<name>A0A9D1L5K5_9ACTN</name>
<comment type="catalytic activity">
    <reaction evidence="10 11">
        <text>L-glutamine + H2O = L-glutamate + NH4(+)</text>
        <dbReference type="Rhea" id="RHEA:15889"/>
        <dbReference type="ChEBI" id="CHEBI:15377"/>
        <dbReference type="ChEBI" id="CHEBI:28938"/>
        <dbReference type="ChEBI" id="CHEBI:29985"/>
        <dbReference type="ChEBI" id="CHEBI:58359"/>
    </reaction>
</comment>
<dbReference type="PRINTS" id="PR00099">
    <property type="entry name" value="CPSGATASE"/>
</dbReference>
<protein>
    <recommendedName>
        <fullName evidence="11">Carbamoyl phosphate synthase small chain</fullName>
        <ecNumber evidence="11">6.3.5.5</ecNumber>
    </recommendedName>
    <alternativeName>
        <fullName evidence="11">Carbamoyl phosphate synthetase glutamine chain</fullName>
    </alternativeName>
</protein>
<keyword evidence="7 11" id="KW-0315">Glutamine amidotransferase</keyword>
<feature type="domain" description="Carbamoyl-phosphate synthase small subunit N-terminal" evidence="12">
    <location>
        <begin position="11"/>
        <end position="141"/>
    </location>
</feature>
<evidence type="ECO:0000256" key="8">
    <source>
        <dbReference type="ARBA" id="ARBA00022975"/>
    </source>
</evidence>
<evidence type="ECO:0000313" key="14">
    <source>
        <dbReference type="Proteomes" id="UP000824078"/>
    </source>
</evidence>
<dbReference type="PRINTS" id="PR00096">
    <property type="entry name" value="GATASE"/>
</dbReference>
<dbReference type="SUPFAM" id="SSF52317">
    <property type="entry name" value="Class I glutamine amidotransferase-like"/>
    <property type="match status" value="1"/>
</dbReference>
<accession>A0A9D1L5K5</accession>
<dbReference type="GO" id="GO:0006541">
    <property type="term" value="P:glutamine metabolic process"/>
    <property type="evidence" value="ECO:0007669"/>
    <property type="project" value="InterPro"/>
</dbReference>
<feature type="binding site" evidence="11">
    <location>
        <position position="240"/>
    </location>
    <ligand>
        <name>L-glutamine</name>
        <dbReference type="ChEBI" id="CHEBI:58359"/>
    </ligand>
</feature>
<dbReference type="GO" id="GO:0044205">
    <property type="term" value="P:'de novo' UMP biosynthetic process"/>
    <property type="evidence" value="ECO:0007669"/>
    <property type="project" value="UniProtKB-UniRule"/>
</dbReference>
<reference evidence="13" key="2">
    <citation type="journal article" date="2021" name="PeerJ">
        <title>Extensive microbial diversity within the chicken gut microbiome revealed by metagenomics and culture.</title>
        <authorList>
            <person name="Gilroy R."/>
            <person name="Ravi A."/>
            <person name="Getino M."/>
            <person name="Pursley I."/>
            <person name="Horton D.L."/>
            <person name="Alikhan N.F."/>
            <person name="Baker D."/>
            <person name="Gharbi K."/>
            <person name="Hall N."/>
            <person name="Watson M."/>
            <person name="Adriaenssens E.M."/>
            <person name="Foster-Nyarko E."/>
            <person name="Jarju S."/>
            <person name="Secka A."/>
            <person name="Antonio M."/>
            <person name="Oren A."/>
            <person name="Chaudhuri R.R."/>
            <person name="La Ragione R."/>
            <person name="Hildebrand F."/>
            <person name="Pallen M.J."/>
        </authorList>
    </citation>
    <scope>NUCLEOTIDE SEQUENCE</scope>
    <source>
        <strain evidence="13">ChiHjej12B11-29160</strain>
    </source>
</reference>
<dbReference type="NCBIfam" id="NF009475">
    <property type="entry name" value="PRK12838.1"/>
    <property type="match status" value="1"/>
</dbReference>
<evidence type="ECO:0000256" key="9">
    <source>
        <dbReference type="ARBA" id="ARBA00048816"/>
    </source>
</evidence>
<evidence type="ECO:0000256" key="1">
    <source>
        <dbReference type="ARBA" id="ARBA00004812"/>
    </source>
</evidence>
<dbReference type="PANTHER" id="PTHR43418:SF7">
    <property type="entry name" value="CARBAMOYL-PHOSPHATE SYNTHASE SMALL CHAIN"/>
    <property type="match status" value="1"/>
</dbReference>
<dbReference type="AlphaFoldDB" id="A0A9D1L5K5"/>
<gene>
    <name evidence="11 13" type="primary">carA</name>
    <name evidence="13" type="ORF">IAD17_07680</name>
</gene>
<evidence type="ECO:0000259" key="12">
    <source>
        <dbReference type="SMART" id="SM01097"/>
    </source>
</evidence>
<dbReference type="PROSITE" id="PS51273">
    <property type="entry name" value="GATASE_TYPE_1"/>
    <property type="match status" value="1"/>
</dbReference>
<evidence type="ECO:0000256" key="6">
    <source>
        <dbReference type="ARBA" id="ARBA00022840"/>
    </source>
</evidence>
<dbReference type="Gene3D" id="3.40.50.880">
    <property type="match status" value="1"/>
</dbReference>
<dbReference type="EMBL" id="DVMQ01000020">
    <property type="protein sequence ID" value="HIU24786.1"/>
    <property type="molecule type" value="Genomic_DNA"/>
</dbReference>
<dbReference type="NCBIfam" id="TIGR01368">
    <property type="entry name" value="CPSaseIIsmall"/>
    <property type="match status" value="1"/>
</dbReference>
<dbReference type="GO" id="GO:0006526">
    <property type="term" value="P:L-arginine biosynthetic process"/>
    <property type="evidence" value="ECO:0007669"/>
    <property type="project" value="UniProtKB-UniRule"/>
</dbReference>
<evidence type="ECO:0000256" key="5">
    <source>
        <dbReference type="ARBA" id="ARBA00022741"/>
    </source>
</evidence>
<proteinExistence type="inferred from homology"/>
<keyword evidence="11" id="KW-0055">Arginine biosynthesis</keyword>
<dbReference type="InterPro" id="IPR050472">
    <property type="entry name" value="Anth_synth/Amidotransfase"/>
</dbReference>
<keyword evidence="5 11" id="KW-0547">Nucleotide-binding</keyword>
<feature type="binding site" evidence="11">
    <location>
        <position position="271"/>
    </location>
    <ligand>
        <name>L-glutamine</name>
        <dbReference type="ChEBI" id="CHEBI:58359"/>
    </ligand>
</feature>
<evidence type="ECO:0000256" key="10">
    <source>
        <dbReference type="ARBA" id="ARBA00049285"/>
    </source>
</evidence>
<keyword evidence="11" id="KW-0028">Amino-acid biosynthesis</keyword>
<comment type="catalytic activity">
    <reaction evidence="9 11">
        <text>hydrogencarbonate + L-glutamine + 2 ATP + H2O = carbamoyl phosphate + L-glutamate + 2 ADP + phosphate + 2 H(+)</text>
        <dbReference type="Rhea" id="RHEA:18633"/>
        <dbReference type="ChEBI" id="CHEBI:15377"/>
        <dbReference type="ChEBI" id="CHEBI:15378"/>
        <dbReference type="ChEBI" id="CHEBI:17544"/>
        <dbReference type="ChEBI" id="CHEBI:29985"/>
        <dbReference type="ChEBI" id="CHEBI:30616"/>
        <dbReference type="ChEBI" id="CHEBI:43474"/>
        <dbReference type="ChEBI" id="CHEBI:58228"/>
        <dbReference type="ChEBI" id="CHEBI:58359"/>
        <dbReference type="ChEBI" id="CHEBI:456216"/>
        <dbReference type="EC" id="6.3.5.5"/>
    </reaction>
</comment>
<dbReference type="SUPFAM" id="SSF52021">
    <property type="entry name" value="Carbamoyl phosphate synthetase, small subunit N-terminal domain"/>
    <property type="match status" value="1"/>
</dbReference>
<keyword evidence="6 11" id="KW-0067">ATP-binding</keyword>
<dbReference type="GO" id="GO:0005524">
    <property type="term" value="F:ATP binding"/>
    <property type="evidence" value="ECO:0007669"/>
    <property type="project" value="UniProtKB-UniRule"/>
</dbReference>
<feature type="active site" evidence="11">
    <location>
        <position position="387"/>
    </location>
</feature>
<feature type="binding site" evidence="11">
    <location>
        <position position="268"/>
    </location>
    <ligand>
        <name>L-glutamine</name>
        <dbReference type="ChEBI" id="CHEBI:58359"/>
    </ligand>
</feature>
<dbReference type="PANTHER" id="PTHR43418">
    <property type="entry name" value="MULTIFUNCTIONAL TRYPTOPHAN BIOSYNTHESIS PROTEIN-RELATED"/>
    <property type="match status" value="1"/>
</dbReference>
<feature type="active site" evidence="11">
    <location>
        <position position="389"/>
    </location>
</feature>
<dbReference type="InterPro" id="IPR029062">
    <property type="entry name" value="Class_I_gatase-like"/>
</dbReference>
<comment type="pathway">
    <text evidence="1 11">Pyrimidine metabolism; UMP biosynthesis via de novo pathway; (S)-dihydroorotate from bicarbonate: step 1/3.</text>
</comment>
<dbReference type="FunFam" id="3.50.30.20:FF:000001">
    <property type="entry name" value="Carbamoyl-phosphate synthase small chain"/>
    <property type="match status" value="1"/>
</dbReference>